<accession>A0A2T6ZI46</accession>
<dbReference type="EMBL" id="NESQ01000247">
    <property type="protein sequence ID" value="PUU75153.1"/>
    <property type="molecule type" value="Genomic_DNA"/>
</dbReference>
<dbReference type="AlphaFoldDB" id="A0A2T6ZI46"/>
<reference evidence="1 2" key="1">
    <citation type="submission" date="2017-04" db="EMBL/GenBank/DDBJ databases">
        <title>Draft genome sequence of Tuber borchii Vittad., a whitish edible truffle.</title>
        <authorList>
            <consortium name="DOE Joint Genome Institute"/>
            <person name="Murat C."/>
            <person name="Kuo A."/>
            <person name="Barry K.W."/>
            <person name="Clum A."/>
            <person name="Dockter R.B."/>
            <person name="Fauchery L."/>
            <person name="Iotti M."/>
            <person name="Kohler A."/>
            <person name="Labutti K."/>
            <person name="Lindquist E.A."/>
            <person name="Lipzen A."/>
            <person name="Ohm R.A."/>
            <person name="Wang M."/>
            <person name="Grigoriev I.V."/>
            <person name="Zambonelli A."/>
            <person name="Martin F.M."/>
        </authorList>
    </citation>
    <scope>NUCLEOTIDE SEQUENCE [LARGE SCALE GENOMIC DNA]</scope>
    <source>
        <strain evidence="1 2">Tbo3840</strain>
    </source>
</reference>
<dbReference type="Proteomes" id="UP000244722">
    <property type="component" value="Unassembled WGS sequence"/>
</dbReference>
<keyword evidence="2" id="KW-1185">Reference proteome</keyword>
<name>A0A2T6ZI46_TUBBO</name>
<protein>
    <submittedName>
        <fullName evidence="1">Uncharacterized protein</fullName>
    </submittedName>
</protein>
<comment type="caution">
    <text evidence="1">The sequence shown here is derived from an EMBL/GenBank/DDBJ whole genome shotgun (WGS) entry which is preliminary data.</text>
</comment>
<evidence type="ECO:0000313" key="1">
    <source>
        <dbReference type="EMBL" id="PUU75153.1"/>
    </source>
</evidence>
<proteinExistence type="predicted"/>
<evidence type="ECO:0000313" key="2">
    <source>
        <dbReference type="Proteomes" id="UP000244722"/>
    </source>
</evidence>
<organism evidence="1 2">
    <name type="scientific">Tuber borchii</name>
    <name type="common">White truffle</name>
    <dbReference type="NCBI Taxonomy" id="42251"/>
    <lineage>
        <taxon>Eukaryota</taxon>
        <taxon>Fungi</taxon>
        <taxon>Dikarya</taxon>
        <taxon>Ascomycota</taxon>
        <taxon>Pezizomycotina</taxon>
        <taxon>Pezizomycetes</taxon>
        <taxon>Pezizales</taxon>
        <taxon>Tuberaceae</taxon>
        <taxon>Tuber</taxon>
    </lineage>
</organism>
<gene>
    <name evidence="1" type="ORF">B9Z19DRAFT_1090988</name>
</gene>
<dbReference type="OrthoDB" id="5425868at2759"/>
<sequence length="234" mass="26819">MSHTSSLLPAVVQDLGDANFKSDICAHAPEAAPPLDLDTPLTISTTQTQSQPYFSFQYLQECENIWFERYRKRTAEIESEWCARWDELNRKRIEDSADTRRLTIMALHEKTETIKLLSNYNIRGALEHIVYHANLLKKIDHCFARVVQNGLNKIAKTPEFVALLNQEVLERRLETKDVTPCIRMVYDACIMKADGNDYVITLRKADHTATHLAVLAAFLKLQSGWLGGLEWREA</sequence>